<evidence type="ECO:0000313" key="2">
    <source>
        <dbReference type="Proteomes" id="UP001382455"/>
    </source>
</evidence>
<accession>A0ABU8EYG4</accession>
<organism evidence="1 2">
    <name type="scientific">Pseudoalteromonas spongiae</name>
    <dbReference type="NCBI Taxonomy" id="298657"/>
    <lineage>
        <taxon>Bacteria</taxon>
        <taxon>Pseudomonadati</taxon>
        <taxon>Pseudomonadota</taxon>
        <taxon>Gammaproteobacteria</taxon>
        <taxon>Alteromonadales</taxon>
        <taxon>Pseudoalteromonadaceae</taxon>
        <taxon>Pseudoalteromonas</taxon>
    </lineage>
</organism>
<gene>
    <name evidence="1" type="ORF">WAE96_15300</name>
</gene>
<dbReference type="Proteomes" id="UP001382455">
    <property type="component" value="Unassembled WGS sequence"/>
</dbReference>
<comment type="caution">
    <text evidence="1">The sequence shown here is derived from an EMBL/GenBank/DDBJ whole genome shotgun (WGS) entry which is preliminary data.</text>
</comment>
<keyword evidence="2" id="KW-1185">Reference proteome</keyword>
<evidence type="ECO:0000313" key="1">
    <source>
        <dbReference type="EMBL" id="MEI4551037.1"/>
    </source>
</evidence>
<proteinExistence type="predicted"/>
<reference evidence="1 2" key="1">
    <citation type="submission" date="2023-12" db="EMBL/GenBank/DDBJ databases">
        <title>Friends and Foes: Symbiotic and Algicidal bacterial influence on Karenia brevis blooms.</title>
        <authorList>
            <person name="Fei C."/>
            <person name="Mohamed A.R."/>
            <person name="Booker A."/>
            <person name="Arshad M."/>
            <person name="Klass S."/>
            <person name="Ahn S."/>
            <person name="Gilbert P.M."/>
            <person name="Heil C.A."/>
            <person name="Martinez J.M."/>
            <person name="Amin S.A."/>
        </authorList>
    </citation>
    <scope>NUCLEOTIDE SEQUENCE [LARGE SCALE GENOMIC DNA]</scope>
    <source>
        <strain evidence="1 2">CE15</strain>
    </source>
</reference>
<dbReference type="EMBL" id="JBAWKS010000002">
    <property type="protein sequence ID" value="MEI4551037.1"/>
    <property type="molecule type" value="Genomic_DNA"/>
</dbReference>
<dbReference type="RefSeq" id="WP_336436078.1">
    <property type="nucleotide sequence ID" value="NZ_JBAWKS010000002.1"/>
</dbReference>
<sequence length="164" mass="18336">MPDTKTCIHNVMQIWQQHVSKGNQAFDSCQFSYANLLYADCLTALEQIEAEIESDSPPPEAWIVDQYIPAVVVSYLNLVDSNIAQQNINNACDLLVEGYKSVCKCAAHIFTSTQSSHQLLVLKHLSQLKHHCFVLLKQYGDDANIASKLNTIMNTISAQNNTIH</sequence>
<name>A0ABU8EYG4_9GAMM</name>
<protein>
    <submittedName>
        <fullName evidence="1">Uncharacterized protein</fullName>
    </submittedName>
</protein>